<sequence length="48" mass="5795">MKFERRTRGMKFEVNHALKRRTRGLRGELALKIDISKAYDKVDWGFLR</sequence>
<dbReference type="Proteomes" id="UP000265520">
    <property type="component" value="Unassembled WGS sequence"/>
</dbReference>
<dbReference type="AlphaFoldDB" id="A0A392TL55"/>
<reference evidence="1 2" key="1">
    <citation type="journal article" date="2018" name="Front. Plant Sci.">
        <title>Red Clover (Trifolium pratense) and Zigzag Clover (T. medium) - A Picture of Genomic Similarities and Differences.</title>
        <authorList>
            <person name="Dluhosova J."/>
            <person name="Istvanek J."/>
            <person name="Nedelnik J."/>
            <person name="Repkova J."/>
        </authorList>
    </citation>
    <scope>NUCLEOTIDE SEQUENCE [LARGE SCALE GENOMIC DNA]</scope>
    <source>
        <strain evidence="2">cv. 10/8</strain>
        <tissue evidence="1">Leaf</tissue>
    </source>
</reference>
<evidence type="ECO:0008006" key="3">
    <source>
        <dbReference type="Google" id="ProtNLM"/>
    </source>
</evidence>
<name>A0A392TL55_9FABA</name>
<dbReference type="EMBL" id="LXQA010604672">
    <property type="protein sequence ID" value="MCI61702.1"/>
    <property type="molecule type" value="Genomic_DNA"/>
</dbReference>
<proteinExistence type="predicted"/>
<feature type="non-terminal residue" evidence="1">
    <location>
        <position position="48"/>
    </location>
</feature>
<keyword evidence="2" id="KW-1185">Reference proteome</keyword>
<evidence type="ECO:0000313" key="1">
    <source>
        <dbReference type="EMBL" id="MCI61702.1"/>
    </source>
</evidence>
<organism evidence="1 2">
    <name type="scientific">Trifolium medium</name>
    <dbReference type="NCBI Taxonomy" id="97028"/>
    <lineage>
        <taxon>Eukaryota</taxon>
        <taxon>Viridiplantae</taxon>
        <taxon>Streptophyta</taxon>
        <taxon>Embryophyta</taxon>
        <taxon>Tracheophyta</taxon>
        <taxon>Spermatophyta</taxon>
        <taxon>Magnoliopsida</taxon>
        <taxon>eudicotyledons</taxon>
        <taxon>Gunneridae</taxon>
        <taxon>Pentapetalae</taxon>
        <taxon>rosids</taxon>
        <taxon>fabids</taxon>
        <taxon>Fabales</taxon>
        <taxon>Fabaceae</taxon>
        <taxon>Papilionoideae</taxon>
        <taxon>50 kb inversion clade</taxon>
        <taxon>NPAAA clade</taxon>
        <taxon>Hologalegina</taxon>
        <taxon>IRL clade</taxon>
        <taxon>Trifolieae</taxon>
        <taxon>Trifolium</taxon>
    </lineage>
</organism>
<comment type="caution">
    <text evidence="1">The sequence shown here is derived from an EMBL/GenBank/DDBJ whole genome shotgun (WGS) entry which is preliminary data.</text>
</comment>
<protein>
    <recommendedName>
        <fullName evidence="3">RNA-directed DNA polymerase (Reverse transcriptase)</fullName>
    </recommendedName>
</protein>
<accession>A0A392TL55</accession>
<evidence type="ECO:0000313" key="2">
    <source>
        <dbReference type="Proteomes" id="UP000265520"/>
    </source>
</evidence>